<dbReference type="PANTHER" id="PTHR43863:SF2">
    <property type="entry name" value="MALTASE-GLUCOAMYLASE"/>
    <property type="match status" value="1"/>
</dbReference>
<evidence type="ECO:0000259" key="3">
    <source>
        <dbReference type="Pfam" id="PF01055"/>
    </source>
</evidence>
<dbReference type="Proteomes" id="UP000431451">
    <property type="component" value="Unassembled WGS sequence"/>
</dbReference>
<dbReference type="SUPFAM" id="SSF51445">
    <property type="entry name" value="(Trans)glycosidases"/>
    <property type="match status" value="1"/>
</dbReference>
<dbReference type="GO" id="GO:0005975">
    <property type="term" value="P:carbohydrate metabolic process"/>
    <property type="evidence" value="ECO:0007669"/>
    <property type="project" value="InterPro"/>
</dbReference>
<dbReference type="Gene3D" id="2.60.40.1180">
    <property type="entry name" value="Golgi alpha-mannosidase II"/>
    <property type="match status" value="1"/>
</dbReference>
<dbReference type="Gene3D" id="2.60.40.1760">
    <property type="entry name" value="glycosyl hydrolase (family 31)"/>
    <property type="match status" value="1"/>
</dbReference>
<dbReference type="EMBL" id="UWJD01000002">
    <property type="protein sequence ID" value="VCT85378.1"/>
    <property type="molecule type" value="Genomic_DNA"/>
</dbReference>
<dbReference type="GO" id="GO:0061634">
    <property type="term" value="F:alpha-D-xyloside xylohydrolase"/>
    <property type="evidence" value="ECO:0007669"/>
    <property type="project" value="UniProtKB-EC"/>
</dbReference>
<dbReference type="EC" id="3.2.1.177" evidence="7"/>
<gene>
    <name evidence="6" type="ORF">CNEO_42210</name>
    <name evidence="7" type="ORF">CNEONATNEC25_02979</name>
</gene>
<feature type="domain" description="Glycoside hydrolase family 31 N-terminal" evidence="4">
    <location>
        <begin position="27"/>
        <end position="202"/>
    </location>
</feature>
<dbReference type="RefSeq" id="WP_159116660.1">
    <property type="nucleotide sequence ID" value="NZ_CAKJVE010000004.1"/>
</dbReference>
<dbReference type="InterPro" id="IPR025887">
    <property type="entry name" value="Glyco_hydro_31_N_dom"/>
</dbReference>
<dbReference type="AlphaFoldDB" id="A0A653AUC0"/>
<dbReference type="SUPFAM" id="SSF74650">
    <property type="entry name" value="Galactose mutarotase-like"/>
    <property type="match status" value="1"/>
</dbReference>
<dbReference type="Pfam" id="PF13802">
    <property type="entry name" value="Gal_mutarotas_2"/>
    <property type="match status" value="1"/>
</dbReference>
<feature type="domain" description="Glycoside hydrolase family 31 TIM barrel" evidence="3">
    <location>
        <begin position="247"/>
        <end position="582"/>
    </location>
</feature>
<keyword evidence="2 7" id="KW-0378">Hydrolase</keyword>
<keyword evidence="2 7" id="KW-0326">Glycosidase</keyword>
<dbReference type="InterPro" id="IPR051816">
    <property type="entry name" value="Glycosyl_Hydrolase_31"/>
</dbReference>
<dbReference type="InterPro" id="IPR000322">
    <property type="entry name" value="Glyco_hydro_31_TIM"/>
</dbReference>
<name>A0A653AUC0_9CLOT</name>
<reference evidence="7 8" key="1">
    <citation type="submission" date="2018-06" db="EMBL/GenBank/DDBJ databases">
        <authorList>
            <consortium name="IHU Genomes"/>
        </authorList>
    </citation>
    <scope>NUCLEOTIDE SEQUENCE [LARGE SCALE GENOMIC DNA]</scope>
    <source>
        <strain evidence="7 8">NEC25</strain>
    </source>
</reference>
<dbReference type="EMBL" id="CAKJVE010000004">
    <property type="protein sequence ID" value="CAG9705974.1"/>
    <property type="molecule type" value="Genomic_DNA"/>
</dbReference>
<accession>A0A653AUC0</accession>
<evidence type="ECO:0000256" key="2">
    <source>
        <dbReference type="RuleBase" id="RU361185"/>
    </source>
</evidence>
<evidence type="ECO:0000256" key="1">
    <source>
        <dbReference type="ARBA" id="ARBA00007806"/>
    </source>
</evidence>
<proteinExistence type="inferred from homology"/>
<reference evidence="6" key="2">
    <citation type="submission" date="2021-10" db="EMBL/GenBank/DDBJ databases">
        <authorList>
            <person name="Mesa V."/>
        </authorList>
    </citation>
    <scope>NUCLEOTIDE SEQUENCE</scope>
    <source>
        <strain evidence="6">CC3_PB</strain>
    </source>
</reference>
<dbReference type="Pfam" id="PF21365">
    <property type="entry name" value="Glyco_hydro_31_3rd"/>
    <property type="match status" value="1"/>
</dbReference>
<dbReference type="InterPro" id="IPR017853">
    <property type="entry name" value="GH"/>
</dbReference>
<organism evidence="7 8">
    <name type="scientific">Clostridium neonatale</name>
    <dbReference type="NCBI Taxonomy" id="137838"/>
    <lineage>
        <taxon>Bacteria</taxon>
        <taxon>Bacillati</taxon>
        <taxon>Bacillota</taxon>
        <taxon>Clostridia</taxon>
        <taxon>Eubacteriales</taxon>
        <taxon>Clostridiaceae</taxon>
        <taxon>Clostridium</taxon>
    </lineage>
</organism>
<evidence type="ECO:0000313" key="6">
    <source>
        <dbReference type="EMBL" id="CAG9705974.1"/>
    </source>
</evidence>
<evidence type="ECO:0000313" key="7">
    <source>
        <dbReference type="EMBL" id="VCT85378.1"/>
    </source>
</evidence>
<dbReference type="InterPro" id="IPR048395">
    <property type="entry name" value="Glyco_hydro_31_C"/>
</dbReference>
<feature type="domain" description="Glycosyl hydrolase family 31 C-terminal" evidence="5">
    <location>
        <begin position="593"/>
        <end position="677"/>
    </location>
</feature>
<dbReference type="InterPro" id="IPR011013">
    <property type="entry name" value="Gal_mutarotase_sf_dom"/>
</dbReference>
<evidence type="ECO:0000259" key="5">
    <source>
        <dbReference type="Pfam" id="PF21365"/>
    </source>
</evidence>
<comment type="similarity">
    <text evidence="1 2">Belongs to the glycosyl hydrolase 31 family.</text>
</comment>
<dbReference type="Pfam" id="PF01055">
    <property type="entry name" value="Glyco_hydro_31_2nd"/>
    <property type="match status" value="1"/>
</dbReference>
<dbReference type="GO" id="GO:0030246">
    <property type="term" value="F:carbohydrate binding"/>
    <property type="evidence" value="ECO:0007669"/>
    <property type="project" value="InterPro"/>
</dbReference>
<dbReference type="PANTHER" id="PTHR43863">
    <property type="entry name" value="HYDROLASE, PUTATIVE (AFU_ORTHOLOGUE AFUA_1G03140)-RELATED"/>
    <property type="match status" value="1"/>
</dbReference>
<protein>
    <submittedName>
        <fullName evidence="7">Alpha-xylosidase BoGH31A</fullName>
        <ecNumber evidence="7">3.2.1.177</ecNumber>
    </submittedName>
</protein>
<dbReference type="CDD" id="cd14752">
    <property type="entry name" value="GH31_N"/>
    <property type="match status" value="1"/>
</dbReference>
<sequence length="682" mass="79500">MFKVVENNILSWSFDDRMLLVIPWGKNSVRIRETKEENFIENNWALTEEIKNQFSESKILIDEKKAVLVNGKIKVEVTEYGKLVFYNEDNKILLEEYWRVRRRKKQKNPNDELFVDENMINEYVSALKLEGRELKPVTNGDYKLTVRFESNADEKIFGMGQYQQNDLNMKNCILELAQRNSQVSIPFYVSNNGYGFLWNNPGIGKVTFAKNLTEWIAYDTKEVDFWICAEKTPREIVERYAEVTGKPPMMPEYAMGLWQSKLRYQTQEEILEVAREYKKRNIPLSVIVADYFHWPTQGDFRFDNDYWPDPAKMVEELKEMGVELMVSVWPTIDKKSENYDEMLEKGLLVRSDKGARIAMEFLGNTIFFDATNPDSRKYVWDKAKKNYYDNGIRIFWLDEAEPEYSPYDFDLYRYKIGRNVQVGNIYPKMFSKTFYDGMKECGQENIINLVRCAWAGSQKYGALVWSGDIDSSFRSLRFQYQCGLSMGLAGIPWWTTDIGGFHGGHIENEDFRECLIRWFQYATFSPVLRMHGDREPHTKPLGTSGGGLCKSGAPNEVWSYGEKAQEIMTKYIKIRENLKPYITKVMEEAHNYGIPPMRTMFFEYPDDEKAWSVEDQHMFGSEILVAPVLDAGVKEREVYLPKGADWVLSSTGETYKGGQTIKVSTPIEYIPIFTKVGFDLDI</sequence>
<dbReference type="SUPFAM" id="SSF51011">
    <property type="entry name" value="Glycosyl hydrolase domain"/>
    <property type="match status" value="1"/>
</dbReference>
<dbReference type="CDD" id="cd06591">
    <property type="entry name" value="GH31_xylosidase_XylS"/>
    <property type="match status" value="1"/>
</dbReference>
<dbReference type="Gene3D" id="3.20.20.80">
    <property type="entry name" value="Glycosidases"/>
    <property type="match status" value="1"/>
</dbReference>
<dbReference type="InterPro" id="IPR013780">
    <property type="entry name" value="Glyco_hydro_b"/>
</dbReference>
<evidence type="ECO:0000259" key="4">
    <source>
        <dbReference type="Pfam" id="PF13802"/>
    </source>
</evidence>
<evidence type="ECO:0000313" key="8">
    <source>
        <dbReference type="Proteomes" id="UP000431451"/>
    </source>
</evidence>
<dbReference type="Proteomes" id="UP000789738">
    <property type="component" value="Unassembled WGS sequence"/>
</dbReference>